<feature type="transmembrane region" description="Helical" evidence="1">
    <location>
        <begin position="67"/>
        <end position="83"/>
    </location>
</feature>
<reference evidence="2 3" key="1">
    <citation type="journal article" date="2015" name="Genome Announc.">
        <title>Expanding the biotechnology potential of lactobacilli through comparative genomics of 213 strains and associated genera.</title>
        <authorList>
            <person name="Sun Z."/>
            <person name="Harris H.M."/>
            <person name="McCann A."/>
            <person name="Guo C."/>
            <person name="Argimon S."/>
            <person name="Zhang W."/>
            <person name="Yang X."/>
            <person name="Jeffery I.B."/>
            <person name="Cooney J.C."/>
            <person name="Kagawa T.F."/>
            <person name="Liu W."/>
            <person name="Song Y."/>
            <person name="Salvetti E."/>
            <person name="Wrobel A."/>
            <person name="Rasinkangas P."/>
            <person name="Parkhill J."/>
            <person name="Rea M.C."/>
            <person name="O'Sullivan O."/>
            <person name="Ritari J."/>
            <person name="Douillard F.P."/>
            <person name="Paul Ross R."/>
            <person name="Yang R."/>
            <person name="Briner A.E."/>
            <person name="Felis G.E."/>
            <person name="de Vos W.M."/>
            <person name="Barrangou R."/>
            <person name="Klaenhammer T.R."/>
            <person name="Caufield P.W."/>
            <person name="Cui Y."/>
            <person name="Zhang H."/>
            <person name="O'Toole P.W."/>
        </authorList>
    </citation>
    <scope>NUCLEOTIDE SEQUENCE [LARGE SCALE GENOMIC DNA]</scope>
    <source>
        <strain evidence="2 3">DSM 13343</strain>
    </source>
</reference>
<feature type="transmembrane region" description="Helical" evidence="1">
    <location>
        <begin position="36"/>
        <end position="55"/>
    </location>
</feature>
<dbReference type="AlphaFoldDB" id="A0A0R1PZA3"/>
<evidence type="ECO:0000256" key="1">
    <source>
        <dbReference type="SAM" id="Phobius"/>
    </source>
</evidence>
<keyword evidence="3" id="KW-1185">Reference proteome</keyword>
<feature type="transmembrane region" description="Helical" evidence="1">
    <location>
        <begin position="89"/>
        <end position="105"/>
    </location>
</feature>
<keyword evidence="1" id="KW-1133">Transmembrane helix</keyword>
<dbReference type="EMBL" id="AZEU01000313">
    <property type="protein sequence ID" value="KRL37814.1"/>
    <property type="molecule type" value="Genomic_DNA"/>
</dbReference>
<dbReference type="PATRIC" id="fig|1423769.4.peg.2991"/>
<keyword evidence="1" id="KW-0812">Transmembrane</keyword>
<name>A0A0R1PZA3_9LACO</name>
<proteinExistence type="predicted"/>
<comment type="caution">
    <text evidence="2">The sequence shown here is derived from an EMBL/GenBank/DDBJ whole genome shotgun (WGS) entry which is preliminary data.</text>
</comment>
<evidence type="ECO:0000313" key="3">
    <source>
        <dbReference type="Proteomes" id="UP000051790"/>
    </source>
</evidence>
<dbReference type="OrthoDB" id="2315763at2"/>
<evidence type="ECO:0008006" key="4">
    <source>
        <dbReference type="Google" id="ProtNLM"/>
    </source>
</evidence>
<feature type="transmembrane region" description="Helical" evidence="1">
    <location>
        <begin position="12"/>
        <end position="30"/>
    </location>
</feature>
<evidence type="ECO:0000313" key="2">
    <source>
        <dbReference type="EMBL" id="KRL37814.1"/>
    </source>
</evidence>
<accession>A0A0R1PZA3</accession>
<sequence length="108" mass="12767">MQKLLSWSKSNAGLIVFGDLILTLIMPWVLKFAGASVAMRVGLLFIVINGLWSLWIGHLMRKAHLPWWYSLIMPVLFGLMVYLRFAKYNYWFLPIYWLLTMLSWIKKD</sequence>
<gene>
    <name evidence="2" type="ORF">FD01_GL002771</name>
</gene>
<dbReference type="Proteomes" id="UP000051790">
    <property type="component" value="Unassembled WGS sequence"/>
</dbReference>
<organism evidence="2 3">
    <name type="scientific">Lacticaseibacillus manihotivorans DSM 13343 = JCM 12514</name>
    <dbReference type="NCBI Taxonomy" id="1423769"/>
    <lineage>
        <taxon>Bacteria</taxon>
        <taxon>Bacillati</taxon>
        <taxon>Bacillota</taxon>
        <taxon>Bacilli</taxon>
        <taxon>Lactobacillales</taxon>
        <taxon>Lactobacillaceae</taxon>
        <taxon>Lacticaseibacillus</taxon>
    </lineage>
</organism>
<dbReference type="RefSeq" id="WP_056965128.1">
    <property type="nucleotide sequence ID" value="NZ_AZEU01000313.1"/>
</dbReference>
<protein>
    <recommendedName>
        <fullName evidence="4">Integral membrane protein</fullName>
    </recommendedName>
</protein>
<keyword evidence="1" id="KW-0472">Membrane</keyword>